<dbReference type="Proteomes" id="UP001329825">
    <property type="component" value="Chromosome 4"/>
</dbReference>
<accession>A0ABZ1CYY1</accession>
<protein>
    <submittedName>
        <fullName evidence="2">Uncharacterized protein</fullName>
    </submittedName>
</protein>
<proteinExistence type="predicted"/>
<dbReference type="EMBL" id="CP141884">
    <property type="protein sequence ID" value="WRT66778.1"/>
    <property type="molecule type" value="Genomic_DNA"/>
</dbReference>
<dbReference type="GeneID" id="87955872"/>
<keyword evidence="3" id="KW-1185">Reference proteome</keyword>
<evidence type="ECO:0000313" key="3">
    <source>
        <dbReference type="Proteomes" id="UP001329825"/>
    </source>
</evidence>
<evidence type="ECO:0000256" key="1">
    <source>
        <dbReference type="SAM" id="MobiDB-lite"/>
    </source>
</evidence>
<sequence length="138" mass="14893">MKNNSGSMPGVATGSKYVLSLGISYSGIQGLCITTSDRKESVIVSAHVSLGTIVSVADLLDVCMAPSNLLSAEDRAIRKESFEQFRGTTHVPFAAIYSRPHEPKIREGGNPCPYDNGKPKNPPKLTKRLLQLVGKESY</sequence>
<gene>
    <name evidence="2" type="ORF">IL334_003741</name>
</gene>
<dbReference type="RefSeq" id="XP_062791518.1">
    <property type="nucleotide sequence ID" value="XM_062935467.1"/>
</dbReference>
<reference evidence="2 3" key="1">
    <citation type="submission" date="2024-01" db="EMBL/GenBank/DDBJ databases">
        <title>Comparative genomics of Cryptococcus and Kwoniella reveals pathogenesis evolution and contrasting modes of karyotype evolution via chromosome fusion or intercentromeric recombination.</title>
        <authorList>
            <person name="Coelho M.A."/>
            <person name="David-Palma M."/>
            <person name="Shea T."/>
            <person name="Bowers K."/>
            <person name="McGinley-Smith S."/>
            <person name="Mohammad A.W."/>
            <person name="Gnirke A."/>
            <person name="Yurkov A.M."/>
            <person name="Nowrousian M."/>
            <person name="Sun S."/>
            <person name="Cuomo C.A."/>
            <person name="Heitman J."/>
        </authorList>
    </citation>
    <scope>NUCLEOTIDE SEQUENCE [LARGE SCALE GENOMIC DNA]</scope>
    <source>
        <strain evidence="2">CBS 11374</strain>
    </source>
</reference>
<evidence type="ECO:0000313" key="2">
    <source>
        <dbReference type="EMBL" id="WRT66778.1"/>
    </source>
</evidence>
<name>A0ABZ1CYY1_9TREE</name>
<organism evidence="2 3">
    <name type="scientific">Kwoniella shivajii</name>
    <dbReference type="NCBI Taxonomy" id="564305"/>
    <lineage>
        <taxon>Eukaryota</taxon>
        <taxon>Fungi</taxon>
        <taxon>Dikarya</taxon>
        <taxon>Basidiomycota</taxon>
        <taxon>Agaricomycotina</taxon>
        <taxon>Tremellomycetes</taxon>
        <taxon>Tremellales</taxon>
        <taxon>Cryptococcaceae</taxon>
        <taxon>Kwoniella</taxon>
    </lineage>
</organism>
<feature type="region of interest" description="Disordered" evidence="1">
    <location>
        <begin position="100"/>
        <end position="125"/>
    </location>
</feature>